<keyword evidence="5" id="KW-0812">Transmembrane</keyword>
<keyword evidence="11" id="KW-0472">Membrane</keyword>
<keyword evidence="3" id="KW-1003">Cell membrane</keyword>
<keyword evidence="7" id="KW-0521">NADP</keyword>
<evidence type="ECO:0000256" key="5">
    <source>
        <dbReference type="ARBA" id="ARBA00022692"/>
    </source>
</evidence>
<evidence type="ECO:0000256" key="13">
    <source>
        <dbReference type="SAM" id="MobiDB-lite"/>
    </source>
</evidence>
<feature type="compositionally biased region" description="Pro residues" evidence="13">
    <location>
        <begin position="406"/>
        <end position="422"/>
    </location>
</feature>
<comment type="subcellular location">
    <subcellularLocation>
        <location evidence="1">Cell inner membrane</location>
        <topology evidence="1">Multi-pass membrane protein</topology>
    </subcellularLocation>
</comment>
<keyword evidence="10" id="KW-0520">NAD</keyword>
<dbReference type="Pfam" id="PF01262">
    <property type="entry name" value="AlaDh_PNT_C"/>
    <property type="match status" value="1"/>
</dbReference>
<dbReference type="SUPFAM" id="SSF51735">
    <property type="entry name" value="NAD(P)-binding Rossmann-fold domains"/>
    <property type="match status" value="1"/>
</dbReference>
<dbReference type="GO" id="GO:0050661">
    <property type="term" value="F:NADP binding"/>
    <property type="evidence" value="ECO:0007669"/>
    <property type="project" value="TreeGrafter"/>
</dbReference>
<evidence type="ECO:0000313" key="17">
    <source>
        <dbReference type="Proteomes" id="UP001190700"/>
    </source>
</evidence>
<dbReference type="PANTHER" id="PTHR10160:SF19">
    <property type="entry name" value="PROTON-TRANSLOCATING NAD(P)(+) TRANSHYDROGENASE"/>
    <property type="match status" value="1"/>
</dbReference>
<evidence type="ECO:0000256" key="9">
    <source>
        <dbReference type="ARBA" id="ARBA00022989"/>
    </source>
</evidence>
<dbReference type="EMBL" id="LGRX02000184">
    <property type="protein sequence ID" value="KAK3289266.1"/>
    <property type="molecule type" value="Genomic_DNA"/>
</dbReference>
<keyword evidence="4" id="KW-0997">Cell inner membrane</keyword>
<dbReference type="PROSITE" id="PS00836">
    <property type="entry name" value="ALADH_PNT_1"/>
    <property type="match status" value="1"/>
</dbReference>
<dbReference type="GO" id="GO:0005743">
    <property type="term" value="C:mitochondrial inner membrane"/>
    <property type="evidence" value="ECO:0007669"/>
    <property type="project" value="TreeGrafter"/>
</dbReference>
<dbReference type="FunFam" id="3.40.50.720:FF:000028">
    <property type="entry name" value="NAD(P) transhydrogenase subunit alpha"/>
    <property type="match status" value="1"/>
</dbReference>
<keyword evidence="8" id="KW-1278">Translocase</keyword>
<dbReference type="GO" id="GO:0005886">
    <property type="term" value="C:plasma membrane"/>
    <property type="evidence" value="ECO:0007669"/>
    <property type="project" value="UniProtKB-SubCell"/>
</dbReference>
<dbReference type="InterPro" id="IPR008142">
    <property type="entry name" value="AlaDH/PNT_CS1"/>
</dbReference>
<dbReference type="CDD" id="cd05304">
    <property type="entry name" value="Rubrum_tdh"/>
    <property type="match status" value="1"/>
</dbReference>
<organism evidence="16 17">
    <name type="scientific">Cymbomonas tetramitiformis</name>
    <dbReference type="NCBI Taxonomy" id="36881"/>
    <lineage>
        <taxon>Eukaryota</taxon>
        <taxon>Viridiplantae</taxon>
        <taxon>Chlorophyta</taxon>
        <taxon>Pyramimonadophyceae</taxon>
        <taxon>Pyramimonadales</taxon>
        <taxon>Pyramimonadaceae</taxon>
        <taxon>Cymbomonas</taxon>
    </lineage>
</organism>
<keyword evidence="9" id="KW-1133">Transmembrane helix</keyword>
<dbReference type="SUPFAM" id="SSF52283">
    <property type="entry name" value="Formate/glycerate dehydrogenase catalytic domain-like"/>
    <property type="match status" value="1"/>
</dbReference>
<dbReference type="InterPro" id="IPR026255">
    <property type="entry name" value="NADP_transhyd_a"/>
</dbReference>
<comment type="caution">
    <text evidence="16">The sequence shown here is derived from an EMBL/GenBank/DDBJ whole genome shotgun (WGS) entry which is preliminary data.</text>
</comment>
<dbReference type="Gene3D" id="3.40.50.720">
    <property type="entry name" value="NAD(P)-binding Rossmann-like Domain"/>
    <property type="match status" value="2"/>
</dbReference>
<name>A0AAE0H5E2_9CHLO</name>
<dbReference type="Pfam" id="PF12769">
    <property type="entry name" value="PNTB_4TM"/>
    <property type="match status" value="1"/>
</dbReference>
<dbReference type="Pfam" id="PF05222">
    <property type="entry name" value="AlaDh_PNT_N"/>
    <property type="match status" value="1"/>
</dbReference>
<dbReference type="SMART" id="SM01003">
    <property type="entry name" value="AlaDh_PNT_N"/>
    <property type="match status" value="1"/>
</dbReference>
<feature type="region of interest" description="Disordered" evidence="13">
    <location>
        <begin position="405"/>
        <end position="425"/>
    </location>
</feature>
<evidence type="ECO:0000259" key="14">
    <source>
        <dbReference type="SMART" id="SM01002"/>
    </source>
</evidence>
<dbReference type="Proteomes" id="UP001190700">
    <property type="component" value="Unassembled WGS sequence"/>
</dbReference>
<dbReference type="EC" id="7.1.1.1" evidence="2"/>
<dbReference type="AlphaFoldDB" id="A0AAE0H5E2"/>
<dbReference type="InterPro" id="IPR036291">
    <property type="entry name" value="NAD(P)-bd_dom_sf"/>
</dbReference>
<evidence type="ECO:0000313" key="16">
    <source>
        <dbReference type="EMBL" id="KAK3289266.1"/>
    </source>
</evidence>
<dbReference type="PANTHER" id="PTHR10160">
    <property type="entry name" value="NAD(P) TRANSHYDROGENASE"/>
    <property type="match status" value="1"/>
</dbReference>
<proteinExistence type="predicted"/>
<dbReference type="GO" id="GO:0006740">
    <property type="term" value="P:NADPH regeneration"/>
    <property type="evidence" value="ECO:0007669"/>
    <property type="project" value="TreeGrafter"/>
</dbReference>
<keyword evidence="17" id="KW-1185">Reference proteome</keyword>
<comment type="catalytic activity">
    <reaction evidence="12">
        <text>NAD(+) + NADPH + H(+)(in) = NADH + NADP(+) + H(+)(out)</text>
        <dbReference type="Rhea" id="RHEA:47992"/>
        <dbReference type="ChEBI" id="CHEBI:15378"/>
        <dbReference type="ChEBI" id="CHEBI:57540"/>
        <dbReference type="ChEBI" id="CHEBI:57783"/>
        <dbReference type="ChEBI" id="CHEBI:57945"/>
        <dbReference type="ChEBI" id="CHEBI:58349"/>
        <dbReference type="EC" id="7.1.1.1"/>
    </reaction>
</comment>
<dbReference type="GO" id="GO:0016491">
    <property type="term" value="F:oxidoreductase activity"/>
    <property type="evidence" value="ECO:0007669"/>
    <property type="project" value="InterPro"/>
</dbReference>
<evidence type="ECO:0000256" key="10">
    <source>
        <dbReference type="ARBA" id="ARBA00023027"/>
    </source>
</evidence>
<evidence type="ECO:0000256" key="1">
    <source>
        <dbReference type="ARBA" id="ARBA00004429"/>
    </source>
</evidence>
<sequence>MLTRNGSRALYREVASFGRFCRAFNASSVCNKAYNELSVGIPKETYLNEKRVAGTPATVSQLCKEGFSVSVESGAGVGSSFSDEAYQAAGAKIKDGRAVFSSDIVLKVRPPVLRASGEHEADLLKERNLISFLYPAQNQELVDKLSENKNTVFAMDMIPRTVSRAQGFDALSSQTNIAGYKAVVEAANEFGRFFSGSMTAAGKVPPAKVFVIGGGVAGLAAIGAAKNMGAVVRAFDAREAAKEQCESLGAEFLKVKFEESGDGGGGYAKEMSKEWHEAAAKLFSKQCEECDIVITTALIPGRPAPKLITREMIELMKPGSVTVDLAAEAGGNIETTVPGELNVHNGVKCIGYTDLPSRLGSMSSTLYSNNITKFLLSIGPQGNFEVDMNDEVQRQMCVLERGELRWPPPPLTPPAPPAPPPTAATATTEAALSPAEVSWKETVHSAQMISLGLGGAFALGFAHPSPTTAHLLSTFTLAGLAGYQTVWGVTHALHSPLMSVTNAISGMTAVGGLALMGPRPWPDGHHDSYLLHFPHMPLSLLAPDHKSGCGQPAIIAHVASRCPLSAQSCRQLLTRHASARERVKRAPSAFVVVTCSVPLPRAL</sequence>
<gene>
    <name evidence="16" type="ORF">CYMTET_3289</name>
</gene>
<protein>
    <recommendedName>
        <fullName evidence="2">proton-translocating NAD(P)(+) transhydrogenase</fullName>
        <ecNumber evidence="2">7.1.1.1</ecNumber>
    </recommendedName>
</protein>
<dbReference type="SMART" id="SM01002">
    <property type="entry name" value="AlaDh_PNT_C"/>
    <property type="match status" value="1"/>
</dbReference>
<keyword evidence="6" id="KW-0547">Nucleotide-binding</keyword>
<dbReference type="InterPro" id="IPR007886">
    <property type="entry name" value="AlaDH/PNT_N"/>
</dbReference>
<dbReference type="GO" id="GO:0008750">
    <property type="term" value="F:proton-translocating NAD(P)+ transhydrogenase activity"/>
    <property type="evidence" value="ECO:0007669"/>
    <property type="project" value="UniProtKB-EC"/>
</dbReference>
<evidence type="ECO:0000256" key="6">
    <source>
        <dbReference type="ARBA" id="ARBA00022741"/>
    </source>
</evidence>
<dbReference type="InterPro" id="IPR024605">
    <property type="entry name" value="NADP_transhyd_a_C"/>
</dbReference>
<feature type="domain" description="Alanine dehydrogenase/pyridine nucleotide transhydrogenase NAD(H)-binding" evidence="14">
    <location>
        <begin position="187"/>
        <end position="351"/>
    </location>
</feature>
<evidence type="ECO:0000256" key="7">
    <source>
        <dbReference type="ARBA" id="ARBA00022857"/>
    </source>
</evidence>
<evidence type="ECO:0000256" key="3">
    <source>
        <dbReference type="ARBA" id="ARBA00022475"/>
    </source>
</evidence>
<evidence type="ECO:0000256" key="4">
    <source>
        <dbReference type="ARBA" id="ARBA00022519"/>
    </source>
</evidence>
<dbReference type="InterPro" id="IPR007698">
    <property type="entry name" value="AlaDH/PNT_NAD(H)-bd"/>
</dbReference>
<dbReference type="NCBIfam" id="NF006942">
    <property type="entry name" value="PRK09424.1"/>
    <property type="match status" value="1"/>
</dbReference>
<evidence type="ECO:0000256" key="2">
    <source>
        <dbReference type="ARBA" id="ARBA00012943"/>
    </source>
</evidence>
<dbReference type="NCBIfam" id="TIGR00561">
    <property type="entry name" value="pntA"/>
    <property type="match status" value="1"/>
</dbReference>
<reference evidence="16 17" key="1">
    <citation type="journal article" date="2015" name="Genome Biol. Evol.">
        <title>Comparative Genomics of a Bacterivorous Green Alga Reveals Evolutionary Causalities and Consequences of Phago-Mixotrophic Mode of Nutrition.</title>
        <authorList>
            <person name="Burns J.A."/>
            <person name="Paasch A."/>
            <person name="Narechania A."/>
            <person name="Kim E."/>
        </authorList>
    </citation>
    <scope>NUCLEOTIDE SEQUENCE [LARGE SCALE GENOMIC DNA]</scope>
    <source>
        <strain evidence="16 17">PLY_AMNH</strain>
    </source>
</reference>
<evidence type="ECO:0000259" key="15">
    <source>
        <dbReference type="SMART" id="SM01003"/>
    </source>
</evidence>
<evidence type="ECO:0000256" key="11">
    <source>
        <dbReference type="ARBA" id="ARBA00023136"/>
    </source>
</evidence>
<evidence type="ECO:0000256" key="12">
    <source>
        <dbReference type="ARBA" id="ARBA00048202"/>
    </source>
</evidence>
<feature type="domain" description="Alanine dehydrogenase/pyridine nucleotide transhydrogenase N-terminal" evidence="15">
    <location>
        <begin position="40"/>
        <end position="178"/>
    </location>
</feature>
<accession>A0AAE0H5E2</accession>
<evidence type="ECO:0000256" key="8">
    <source>
        <dbReference type="ARBA" id="ARBA00022967"/>
    </source>
</evidence>